<name>A0A5N6RU09_9ROSI</name>
<accession>A0A5N6RU09</accession>
<proteinExistence type="predicted"/>
<organism evidence="1 2">
    <name type="scientific">Carpinus fangiana</name>
    <dbReference type="NCBI Taxonomy" id="176857"/>
    <lineage>
        <taxon>Eukaryota</taxon>
        <taxon>Viridiplantae</taxon>
        <taxon>Streptophyta</taxon>
        <taxon>Embryophyta</taxon>
        <taxon>Tracheophyta</taxon>
        <taxon>Spermatophyta</taxon>
        <taxon>Magnoliopsida</taxon>
        <taxon>eudicotyledons</taxon>
        <taxon>Gunneridae</taxon>
        <taxon>Pentapetalae</taxon>
        <taxon>rosids</taxon>
        <taxon>fabids</taxon>
        <taxon>Fagales</taxon>
        <taxon>Betulaceae</taxon>
        <taxon>Carpinus</taxon>
    </lineage>
</organism>
<dbReference type="Proteomes" id="UP000327013">
    <property type="component" value="Chromosome 8"/>
</dbReference>
<dbReference type="AlphaFoldDB" id="A0A5N6RU09"/>
<dbReference type="EMBL" id="CM017328">
    <property type="protein sequence ID" value="KAE8125946.1"/>
    <property type="molecule type" value="Genomic_DNA"/>
</dbReference>
<gene>
    <name evidence="1" type="ORF">FH972_020706</name>
</gene>
<reference evidence="1 2" key="1">
    <citation type="submission" date="2019-06" db="EMBL/GenBank/DDBJ databases">
        <title>A chromosomal-level reference genome of Carpinus fangiana (Coryloideae, Betulaceae).</title>
        <authorList>
            <person name="Yang X."/>
            <person name="Wang Z."/>
            <person name="Zhang L."/>
            <person name="Hao G."/>
            <person name="Liu J."/>
            <person name="Yang Y."/>
        </authorList>
    </citation>
    <scope>NUCLEOTIDE SEQUENCE [LARGE SCALE GENOMIC DNA]</scope>
    <source>
        <strain evidence="1">Cfa_2016G</strain>
        <tissue evidence="1">Leaf</tissue>
    </source>
</reference>
<protein>
    <submittedName>
        <fullName evidence="1">Uncharacterized protein</fullName>
    </submittedName>
</protein>
<evidence type="ECO:0000313" key="2">
    <source>
        <dbReference type="Proteomes" id="UP000327013"/>
    </source>
</evidence>
<sequence>MSTQVLSNFLCVLENTPTHTNARAKKLVLNLSCPHMLQKILFQNPSSSFQEKQRVDGLEGSSVQCFYEHCNLVRREMEIFSLEIQIHSSFKELSRFKNFIAESSCKHMTDVGCIFRNKILQDFFSDFQKLCLKADAKTGKEKQLNQCNLEMNSSSGIKLLTDSMASAAKKIVSSSRDKLCISSCKGKGVLQAGVVEQLNHRLKILEEETETMKKDIFGALEERRNLVNEIIEQFQIIQHHLCHQNQVIGETSCDDTLISSSPEGGKMETGLSEIVCQEPNLSLVTRDLRANMLAFQEPA</sequence>
<keyword evidence="2" id="KW-1185">Reference proteome</keyword>
<dbReference type="OrthoDB" id="1676631at2759"/>
<evidence type="ECO:0000313" key="1">
    <source>
        <dbReference type="EMBL" id="KAE8125946.1"/>
    </source>
</evidence>